<evidence type="ECO:0000313" key="3">
    <source>
        <dbReference type="Proteomes" id="UP000002487"/>
    </source>
</evidence>
<feature type="transmembrane region" description="Helical" evidence="1">
    <location>
        <begin position="135"/>
        <end position="154"/>
    </location>
</feature>
<dbReference type="KEGG" id="mac:MA_1453"/>
<evidence type="ECO:0000256" key="1">
    <source>
        <dbReference type="SAM" id="Phobius"/>
    </source>
</evidence>
<keyword evidence="1" id="KW-0812">Transmembrane</keyword>
<dbReference type="Proteomes" id="UP000002487">
    <property type="component" value="Chromosome"/>
</dbReference>
<name>Q8TQT6_METAC</name>
<sequence length="162" mass="18591">MQPFQIKQYTFLLSYQSLQKASSGAASELTHSYTDIHFRLPDDGKVVNSCFVEGIGKGTPVHKALVFKETLFADKGKDSPRTVLIVYPGNRFPLFNVQACGICSVANKPYEIGSCPYIGCVNSRSFFCFIFYRSYFFRFIFLRGFNFFLGLRYFRGFGFFWS</sequence>
<keyword evidence="1" id="KW-1133">Transmembrane helix</keyword>
<dbReference type="EMBL" id="AE010299">
    <property type="protein sequence ID" value="AAM04867.1"/>
    <property type="molecule type" value="Genomic_DNA"/>
</dbReference>
<accession>Q8TQT6</accession>
<reference evidence="2 3" key="1">
    <citation type="journal article" date="2002" name="Genome Res.">
        <title>The genome of Methanosarcina acetivorans reveals extensive metabolic and physiological diversity.</title>
        <authorList>
            <person name="Galagan J.E."/>
            <person name="Nusbaum C."/>
            <person name="Roy A."/>
            <person name="Endrizzi M.G."/>
            <person name="Macdonald P."/>
            <person name="FitzHugh W."/>
            <person name="Calvo S."/>
            <person name="Engels R."/>
            <person name="Smirnov S."/>
            <person name="Atnoor D."/>
            <person name="Brown A."/>
            <person name="Allen N."/>
            <person name="Naylor J."/>
            <person name="Stange-Thomann N."/>
            <person name="DeArellano K."/>
            <person name="Johnson R."/>
            <person name="Linton L."/>
            <person name="McEwan P."/>
            <person name="McKernan K."/>
            <person name="Talamas J."/>
            <person name="Tirrell A."/>
            <person name="Ye W."/>
            <person name="Zimmer A."/>
            <person name="Barber R.D."/>
            <person name="Cann I."/>
            <person name="Graham D.E."/>
            <person name="Grahame D.A."/>
            <person name="Guss A."/>
            <person name="Hedderich R."/>
            <person name="Ingram-Smith C."/>
            <person name="Kuettner C.H."/>
            <person name="Krzycki J.A."/>
            <person name="Leigh J.A."/>
            <person name="Li W."/>
            <person name="Liu J."/>
            <person name="Mukhopadhyay B."/>
            <person name="Reeve J.N."/>
            <person name="Smith K."/>
            <person name="Springer T.A."/>
            <person name="Umayam L.A."/>
            <person name="White O."/>
            <person name="White R.H."/>
            <person name="de Macario E.C."/>
            <person name="Ferry J.G."/>
            <person name="Jarrell K.F."/>
            <person name="Jing H."/>
            <person name="Macario A.J.L."/>
            <person name="Paulsen I."/>
            <person name="Pritchett M."/>
            <person name="Sowers K.R."/>
            <person name="Swanson R.V."/>
            <person name="Zinder S.H."/>
            <person name="Lander E."/>
            <person name="Metcalf W.W."/>
            <person name="Birren B."/>
        </authorList>
    </citation>
    <scope>NUCLEOTIDE SEQUENCE [LARGE SCALE GENOMIC DNA]</scope>
    <source>
        <strain evidence="3">ATCC 35395 / DSM 2834 / JCM 12185 / C2A</strain>
    </source>
</reference>
<keyword evidence="3" id="KW-1185">Reference proteome</keyword>
<evidence type="ECO:0000313" key="2">
    <source>
        <dbReference type="EMBL" id="AAM04867.1"/>
    </source>
</evidence>
<gene>
    <name evidence="2" type="ordered locus">MA_1453</name>
</gene>
<proteinExistence type="predicted"/>
<protein>
    <submittedName>
        <fullName evidence="2">Uncharacterized protein</fullName>
    </submittedName>
</protein>
<dbReference type="InParanoid" id="Q8TQT6"/>
<dbReference type="AlphaFoldDB" id="Q8TQT6"/>
<organism evidence="2 3">
    <name type="scientific">Methanosarcina acetivorans (strain ATCC 35395 / DSM 2834 / JCM 12185 / C2A)</name>
    <dbReference type="NCBI Taxonomy" id="188937"/>
    <lineage>
        <taxon>Archaea</taxon>
        <taxon>Methanobacteriati</taxon>
        <taxon>Methanobacteriota</taxon>
        <taxon>Stenosarchaea group</taxon>
        <taxon>Methanomicrobia</taxon>
        <taxon>Methanosarcinales</taxon>
        <taxon>Methanosarcinaceae</taxon>
        <taxon>Methanosarcina</taxon>
    </lineage>
</organism>
<keyword evidence="1" id="KW-0472">Membrane</keyword>
<dbReference type="HOGENOM" id="CLU_1631632_0_0_2"/>
<dbReference type="EnsemblBacteria" id="AAM04867">
    <property type="protein sequence ID" value="AAM04867"/>
    <property type="gene ID" value="MA_1453"/>
</dbReference>